<dbReference type="EMBL" id="OX459941">
    <property type="protein sequence ID" value="CAI9176070.1"/>
    <property type="molecule type" value="Genomic_DNA"/>
</dbReference>
<organism evidence="2 3">
    <name type="scientific">Rangifer tarandus platyrhynchus</name>
    <name type="common">Svalbard reindeer</name>
    <dbReference type="NCBI Taxonomy" id="3082113"/>
    <lineage>
        <taxon>Eukaryota</taxon>
        <taxon>Metazoa</taxon>
        <taxon>Chordata</taxon>
        <taxon>Craniata</taxon>
        <taxon>Vertebrata</taxon>
        <taxon>Euteleostomi</taxon>
        <taxon>Mammalia</taxon>
        <taxon>Eutheria</taxon>
        <taxon>Laurasiatheria</taxon>
        <taxon>Artiodactyla</taxon>
        <taxon>Ruminantia</taxon>
        <taxon>Pecora</taxon>
        <taxon>Cervidae</taxon>
        <taxon>Odocoileinae</taxon>
        <taxon>Rangifer</taxon>
    </lineage>
</organism>
<feature type="region of interest" description="Disordered" evidence="1">
    <location>
        <begin position="59"/>
        <end position="121"/>
    </location>
</feature>
<gene>
    <name evidence="2" type="ORF">MRATA1EN1_LOCUS25032</name>
</gene>
<protein>
    <submittedName>
        <fullName evidence="2">Uncharacterized protein</fullName>
    </submittedName>
</protein>
<name>A0ABN8ZQ75_RANTA</name>
<evidence type="ECO:0000313" key="3">
    <source>
        <dbReference type="Proteomes" id="UP001176941"/>
    </source>
</evidence>
<dbReference type="Proteomes" id="UP001176941">
    <property type="component" value="Chromosome 5"/>
</dbReference>
<accession>A0ABN8ZQ75</accession>
<feature type="compositionally biased region" description="Basic and acidic residues" evidence="1">
    <location>
        <begin position="12"/>
        <end position="24"/>
    </location>
</feature>
<feature type="compositionally biased region" description="Polar residues" evidence="1">
    <location>
        <begin position="71"/>
        <end position="80"/>
    </location>
</feature>
<keyword evidence="3" id="KW-1185">Reference proteome</keyword>
<evidence type="ECO:0000313" key="2">
    <source>
        <dbReference type="EMBL" id="CAI9176070.1"/>
    </source>
</evidence>
<feature type="compositionally biased region" description="Basic residues" evidence="1">
    <location>
        <begin position="88"/>
        <end position="104"/>
    </location>
</feature>
<evidence type="ECO:0000256" key="1">
    <source>
        <dbReference type="SAM" id="MobiDB-lite"/>
    </source>
</evidence>
<proteinExistence type="predicted"/>
<sequence>MGDGLAFQGPPPEKRKWAGDREGGRPPWQTHDWLLLPWDYRRKDAPGRLSERRLLVHGPQGFLTPRPAVQPRTTLTSSVSRAVPFHPPPRKNAHVHAGRRRHAAPRAQPGDQELGSVGPRDGPGGARLFSLVLRPASITREQLACSFGCLRASGPPTGVLKLYRGTKNSDCHTTGKKSKENAFCFSLDN</sequence>
<feature type="region of interest" description="Disordered" evidence="1">
    <location>
        <begin position="1"/>
        <end position="29"/>
    </location>
</feature>
<reference evidence="2" key="1">
    <citation type="submission" date="2023-04" db="EMBL/GenBank/DDBJ databases">
        <authorList>
            <consortium name="ELIXIR-Norway"/>
        </authorList>
    </citation>
    <scope>NUCLEOTIDE SEQUENCE [LARGE SCALE GENOMIC DNA]</scope>
</reference>